<sequence>MKRDPEKHYIKKKMDTIRVKKIYPRFFYYPCEKCGFEYKKENMYQCDWEDSCLILSYTRYGCSHCFDSETQFVKYLQDNGILYNEESLKRAYRGLE</sequence>
<proteinExistence type="predicted"/>
<dbReference type="EMBL" id="QRHZ01000001">
    <property type="protein sequence ID" value="RHG20103.1"/>
    <property type="molecule type" value="Genomic_DNA"/>
</dbReference>
<reference evidence="1 2" key="1">
    <citation type="submission" date="2018-08" db="EMBL/GenBank/DDBJ databases">
        <title>A genome reference for cultivated species of the human gut microbiota.</title>
        <authorList>
            <person name="Zou Y."/>
            <person name="Xue W."/>
            <person name="Luo G."/>
        </authorList>
    </citation>
    <scope>NUCLEOTIDE SEQUENCE [LARGE SCALE GENOMIC DNA]</scope>
    <source>
        <strain evidence="1 2">AM22-9LB</strain>
    </source>
</reference>
<protein>
    <submittedName>
        <fullName evidence="1">Uncharacterized protein</fullName>
    </submittedName>
</protein>
<gene>
    <name evidence="1" type="ORF">DW272_02530</name>
</gene>
<dbReference type="Proteomes" id="UP000284220">
    <property type="component" value="Unassembled WGS sequence"/>
</dbReference>
<name>A0A414SKJ2_9FIRM</name>
<comment type="caution">
    <text evidence="1">The sequence shown here is derived from an EMBL/GenBank/DDBJ whole genome shotgun (WGS) entry which is preliminary data.</text>
</comment>
<dbReference type="AlphaFoldDB" id="A0A414SKJ2"/>
<accession>A0A414SKJ2</accession>
<evidence type="ECO:0000313" key="1">
    <source>
        <dbReference type="EMBL" id="RHG20103.1"/>
    </source>
</evidence>
<evidence type="ECO:0000313" key="2">
    <source>
        <dbReference type="Proteomes" id="UP000284220"/>
    </source>
</evidence>
<organism evidence="1 2">
    <name type="scientific">Blautia obeum</name>
    <dbReference type="NCBI Taxonomy" id="40520"/>
    <lineage>
        <taxon>Bacteria</taxon>
        <taxon>Bacillati</taxon>
        <taxon>Bacillota</taxon>
        <taxon>Clostridia</taxon>
        <taxon>Lachnospirales</taxon>
        <taxon>Lachnospiraceae</taxon>
        <taxon>Blautia</taxon>
    </lineage>
</organism>